<feature type="region of interest" description="Disordered" evidence="1">
    <location>
        <begin position="248"/>
        <end position="315"/>
    </location>
</feature>
<dbReference type="Proteomes" id="UP000032673">
    <property type="component" value="Unassembled WGS sequence"/>
</dbReference>
<comment type="caution">
    <text evidence="3">The sequence shown here is derived from an EMBL/GenBank/DDBJ whole genome shotgun (WGS) entry which is preliminary data.</text>
</comment>
<feature type="compositionally biased region" description="Low complexity" evidence="1">
    <location>
        <begin position="155"/>
        <end position="190"/>
    </location>
</feature>
<dbReference type="EMBL" id="BJXQ01000019">
    <property type="protein sequence ID" value="GEN04500.1"/>
    <property type="molecule type" value="Genomic_DNA"/>
</dbReference>
<name>A0A6N3T8L7_9PROT</name>
<evidence type="ECO:0000313" key="5">
    <source>
        <dbReference type="Proteomes" id="UP000321104"/>
    </source>
</evidence>
<keyword evidence="4" id="KW-1185">Reference proteome</keyword>
<dbReference type="SUPFAM" id="SSF103088">
    <property type="entry name" value="OmpA-like"/>
    <property type="match status" value="1"/>
</dbReference>
<gene>
    <name evidence="2" type="ORF">Abin_016_027</name>
    <name evidence="3" type="ORF">AIN02nite_25250</name>
</gene>
<protein>
    <recommendedName>
        <fullName evidence="6">OmpA-like domain-containing protein</fullName>
    </recommendedName>
</protein>
<dbReference type="AlphaFoldDB" id="A0A6N3T8L7"/>
<dbReference type="InterPro" id="IPR036737">
    <property type="entry name" value="OmpA-like_sf"/>
</dbReference>
<evidence type="ECO:0000313" key="4">
    <source>
        <dbReference type="Proteomes" id="UP000032673"/>
    </source>
</evidence>
<dbReference type="Gene3D" id="3.30.1330.60">
    <property type="entry name" value="OmpA-like domain"/>
    <property type="match status" value="1"/>
</dbReference>
<evidence type="ECO:0000256" key="1">
    <source>
        <dbReference type="SAM" id="MobiDB-lite"/>
    </source>
</evidence>
<dbReference type="EMBL" id="BAMW01000016">
    <property type="protein sequence ID" value="GAN63019.1"/>
    <property type="molecule type" value="Genomic_DNA"/>
</dbReference>
<evidence type="ECO:0008006" key="6">
    <source>
        <dbReference type="Google" id="ProtNLM"/>
    </source>
</evidence>
<evidence type="ECO:0000313" key="2">
    <source>
        <dbReference type="EMBL" id="GAN63019.1"/>
    </source>
</evidence>
<feature type="region of interest" description="Disordered" evidence="1">
    <location>
        <begin position="143"/>
        <end position="236"/>
    </location>
</feature>
<proteinExistence type="predicted"/>
<feature type="compositionally biased region" description="Pro residues" evidence="1">
    <location>
        <begin position="278"/>
        <end position="297"/>
    </location>
</feature>
<evidence type="ECO:0000313" key="3">
    <source>
        <dbReference type="EMBL" id="GEN04500.1"/>
    </source>
</evidence>
<dbReference type="Proteomes" id="UP000321104">
    <property type="component" value="Unassembled WGS sequence"/>
</dbReference>
<reference evidence="3 5" key="2">
    <citation type="submission" date="2019-07" db="EMBL/GenBank/DDBJ databases">
        <title>Whole genome shotgun sequence of Acetobacter indonesiensis NBRC 16471.</title>
        <authorList>
            <person name="Hosoyama A."/>
            <person name="Uohara A."/>
            <person name="Ohji S."/>
            <person name="Ichikawa N."/>
        </authorList>
    </citation>
    <scope>NUCLEOTIDE SEQUENCE [LARGE SCALE GENOMIC DNA]</scope>
    <source>
        <strain evidence="3 5">NBRC 16471</strain>
    </source>
</reference>
<organism evidence="3 5">
    <name type="scientific">Acetobacter indonesiensis</name>
    <dbReference type="NCBI Taxonomy" id="104101"/>
    <lineage>
        <taxon>Bacteria</taxon>
        <taxon>Pseudomonadati</taxon>
        <taxon>Pseudomonadota</taxon>
        <taxon>Alphaproteobacteria</taxon>
        <taxon>Acetobacterales</taxon>
        <taxon>Acetobacteraceae</taxon>
        <taxon>Acetobacter</taxon>
    </lineage>
</organism>
<reference evidence="2 4" key="1">
    <citation type="submission" date="2012-11" db="EMBL/GenBank/DDBJ databases">
        <title>Whole genome sequence of Acetobacter indonesiensis 5H-1.</title>
        <authorList>
            <person name="Azuma Y."/>
            <person name="Higashiura N."/>
            <person name="Hirakawa H."/>
            <person name="Matsushita K."/>
        </authorList>
    </citation>
    <scope>NUCLEOTIDE SEQUENCE [LARGE SCALE GENOMIC DNA]</scope>
    <source>
        <strain evidence="2 4">5H-1</strain>
    </source>
</reference>
<dbReference type="RefSeq" id="WP_146867708.1">
    <property type="nucleotide sequence ID" value="NZ_BAMW01000016.1"/>
</dbReference>
<sequence>MQQERPEQNRQNRQPVRTVLFQAGAASTDTDTAGAVHQPTPQTGCGIMGPVRLGLMVTTGLLVLGGCRHQDAVDSTLEWTQKMRGGVIATQRPPPPGRYDPYPHVGLTPTKAPDLPSPQARAMLTEQLIRDRNLTYRTVAANGTLTPVIPPPPNAAAAPKPDAGKAAASSPAQNAGAAAKNAATNGAPGKPGDAAATPDQDAPSLPPGMSGAIMDAAESSPTQDAQKTAAATQQDAKAATDAAAKAAKAKKKADQAGQDADMPELSMPEVSNNAQKPSTPPAAIPQIPAGPPAPPEFPGFDVPSDANLRDAPRPNYDLNEPKGTALHFMPQSDQLSSGQDDTLAKLVQKTPHGPFYVRGFGNSASLSAQDQADAVQLGLLRAERVSKELIKHGVPSDTIHIRGDAFGTGVRVANSP</sequence>
<feature type="compositionally biased region" description="Low complexity" evidence="1">
    <location>
        <begin position="222"/>
        <end position="236"/>
    </location>
</feature>
<accession>A0A6N3T8L7</accession>